<organism evidence="1 2">
    <name type="scientific">Rhodococcus gannanensis</name>
    <dbReference type="NCBI Taxonomy" id="1960308"/>
    <lineage>
        <taxon>Bacteria</taxon>
        <taxon>Bacillati</taxon>
        <taxon>Actinomycetota</taxon>
        <taxon>Actinomycetes</taxon>
        <taxon>Mycobacteriales</taxon>
        <taxon>Nocardiaceae</taxon>
        <taxon>Rhodococcus</taxon>
    </lineage>
</organism>
<evidence type="ECO:0000313" key="2">
    <source>
        <dbReference type="Proteomes" id="UP001597286"/>
    </source>
</evidence>
<protein>
    <submittedName>
        <fullName evidence="1">Ig-like domain-containing protein</fullName>
    </submittedName>
</protein>
<name>A0ABW4PA61_9NOCA</name>
<accession>A0ABW4PA61</accession>
<dbReference type="RefSeq" id="WP_378487010.1">
    <property type="nucleotide sequence ID" value="NZ_JBHUFB010000019.1"/>
</dbReference>
<evidence type="ECO:0000313" key="1">
    <source>
        <dbReference type="EMBL" id="MFD1814527.1"/>
    </source>
</evidence>
<comment type="caution">
    <text evidence="1">The sequence shown here is derived from an EMBL/GenBank/DDBJ whole genome shotgun (WGS) entry which is preliminary data.</text>
</comment>
<gene>
    <name evidence="1" type="ORF">ACFSJG_20115</name>
</gene>
<keyword evidence="2" id="KW-1185">Reference proteome</keyword>
<reference evidence="2" key="1">
    <citation type="journal article" date="2019" name="Int. J. Syst. Evol. Microbiol.">
        <title>The Global Catalogue of Microorganisms (GCM) 10K type strain sequencing project: providing services to taxonomists for standard genome sequencing and annotation.</title>
        <authorList>
            <consortium name="The Broad Institute Genomics Platform"/>
            <consortium name="The Broad Institute Genome Sequencing Center for Infectious Disease"/>
            <person name="Wu L."/>
            <person name="Ma J."/>
        </authorList>
    </citation>
    <scope>NUCLEOTIDE SEQUENCE [LARGE SCALE GENOMIC DNA]</scope>
    <source>
        <strain evidence="2">DT72</strain>
    </source>
</reference>
<dbReference type="EMBL" id="JBHUFB010000019">
    <property type="protein sequence ID" value="MFD1814527.1"/>
    <property type="molecule type" value="Genomic_DNA"/>
</dbReference>
<dbReference type="Proteomes" id="UP001597286">
    <property type="component" value="Unassembled WGS sequence"/>
</dbReference>
<proteinExistence type="predicted"/>
<sequence length="59" mass="5690">MNGVAKINRSFNVDGEHVIVAECLGSAAHAPSVSAMHTVTVTSVAAEPGGIGSAGSLGG</sequence>